<feature type="domain" description="RecF/RecN/SMC N-terminal" evidence="9">
    <location>
        <begin position="34"/>
        <end position="551"/>
    </location>
</feature>
<dbReference type="InterPro" id="IPR004604">
    <property type="entry name" value="DNA_recomb/repair_RecN"/>
</dbReference>
<evidence type="ECO:0000313" key="11">
    <source>
        <dbReference type="Proteomes" id="UP000740727"/>
    </source>
</evidence>
<dbReference type="GO" id="GO:0009432">
    <property type="term" value="P:SOS response"/>
    <property type="evidence" value="ECO:0007669"/>
    <property type="project" value="TreeGrafter"/>
</dbReference>
<organism evidence="10 11">
    <name type="scientific">Candidatus Fonsibacter lacus</name>
    <dbReference type="NCBI Taxonomy" id="2576439"/>
    <lineage>
        <taxon>Bacteria</taxon>
        <taxon>Pseudomonadati</taxon>
        <taxon>Pseudomonadota</taxon>
        <taxon>Alphaproteobacteria</taxon>
        <taxon>Candidatus Pelagibacterales</taxon>
        <taxon>Candidatus Pelagibacterales incertae sedis</taxon>
        <taxon>Candidatus Fonsibacter</taxon>
    </lineage>
</organism>
<dbReference type="Gene3D" id="3.40.50.300">
    <property type="entry name" value="P-loop containing nucleotide triphosphate hydrolases"/>
    <property type="match status" value="2"/>
</dbReference>
<dbReference type="Proteomes" id="UP000740727">
    <property type="component" value="Unassembled WGS sequence"/>
</dbReference>
<proteinExistence type="inferred from homology"/>
<dbReference type="GO" id="GO:0006310">
    <property type="term" value="P:DNA recombination"/>
    <property type="evidence" value="ECO:0007669"/>
    <property type="project" value="InterPro"/>
</dbReference>
<dbReference type="InterPro" id="IPR003395">
    <property type="entry name" value="RecF/RecN/SMC_N"/>
</dbReference>
<evidence type="ECO:0000313" key="10">
    <source>
        <dbReference type="EMBL" id="NBR93477.1"/>
    </source>
</evidence>
<evidence type="ECO:0000256" key="7">
    <source>
        <dbReference type="ARBA" id="ARBA00023204"/>
    </source>
</evidence>
<evidence type="ECO:0000259" key="9">
    <source>
        <dbReference type="Pfam" id="PF02463"/>
    </source>
</evidence>
<dbReference type="EMBL" id="RFXN01000007">
    <property type="protein sequence ID" value="NBR93477.1"/>
    <property type="molecule type" value="Genomic_DNA"/>
</dbReference>
<dbReference type="GO" id="GO:0043590">
    <property type="term" value="C:bacterial nucleoid"/>
    <property type="evidence" value="ECO:0007669"/>
    <property type="project" value="TreeGrafter"/>
</dbReference>
<dbReference type="CDD" id="cd03241">
    <property type="entry name" value="ABC_RecN"/>
    <property type="match status" value="1"/>
</dbReference>
<dbReference type="AlphaFoldDB" id="A0A965LKX3"/>
<accession>A0A965LKX3</accession>
<evidence type="ECO:0000256" key="6">
    <source>
        <dbReference type="ARBA" id="ARBA00022840"/>
    </source>
</evidence>
<evidence type="ECO:0000256" key="2">
    <source>
        <dbReference type="ARBA" id="ARBA00009441"/>
    </source>
</evidence>
<dbReference type="Pfam" id="PF02463">
    <property type="entry name" value="SMC_N"/>
    <property type="match status" value="1"/>
</dbReference>
<evidence type="ECO:0000256" key="5">
    <source>
        <dbReference type="ARBA" id="ARBA00022763"/>
    </source>
</evidence>
<keyword evidence="7" id="KW-0234">DNA repair</keyword>
<reference evidence="10" key="1">
    <citation type="submission" date="2018-10" db="EMBL/GenBank/DDBJ databases">
        <title>Iterative Subtractive Binning of Freshwater Chronoseries Metagenomes Recovers Nearly Complete Genomes from over Four Hundred Novel Species.</title>
        <authorList>
            <person name="Rodriguez-R L.M."/>
            <person name="Tsementzi D."/>
            <person name="Luo C."/>
            <person name="Konstantinidis K.T."/>
        </authorList>
    </citation>
    <scope>NUCLEOTIDE SEQUENCE</scope>
    <source>
        <strain evidence="10">WB5_2A_028</strain>
    </source>
</reference>
<evidence type="ECO:0000256" key="4">
    <source>
        <dbReference type="ARBA" id="ARBA00022741"/>
    </source>
</evidence>
<keyword evidence="5" id="KW-0227">DNA damage</keyword>
<dbReference type="SUPFAM" id="SSF52540">
    <property type="entry name" value="P-loop containing nucleoside triphosphate hydrolases"/>
    <property type="match status" value="1"/>
</dbReference>
<dbReference type="GO" id="GO:0005524">
    <property type="term" value="F:ATP binding"/>
    <property type="evidence" value="ECO:0007669"/>
    <property type="project" value="UniProtKB-KW"/>
</dbReference>
<dbReference type="NCBIfam" id="TIGR00634">
    <property type="entry name" value="recN"/>
    <property type="match status" value="1"/>
</dbReference>
<keyword evidence="4" id="KW-0547">Nucleotide-binding</keyword>
<dbReference type="PANTHER" id="PTHR11059:SF0">
    <property type="entry name" value="DNA REPAIR PROTEIN RECN"/>
    <property type="match status" value="1"/>
</dbReference>
<comment type="caution">
    <text evidence="10">The sequence shown here is derived from an EMBL/GenBank/DDBJ whole genome shotgun (WGS) entry which is preliminary data.</text>
</comment>
<protein>
    <recommendedName>
        <fullName evidence="3">DNA repair protein RecN</fullName>
    </recommendedName>
    <alternativeName>
        <fullName evidence="8">Recombination protein N</fullName>
    </alternativeName>
</protein>
<dbReference type="GO" id="GO:0006281">
    <property type="term" value="P:DNA repair"/>
    <property type="evidence" value="ECO:0007669"/>
    <property type="project" value="UniProtKB-KW"/>
</dbReference>
<sequence length="610" mass="65477">MGCKIPTSRCWLARRVNKRALVEVDISGLGVIERAHFTPGPGFTAITGETGAGKTMVLSALSLLIGSRADAAVVRAGSERATVVGRFAISTAQAAKVSELGGEVEGDELLLSRSVTSEGKSRAAIGGITSTISSLAEMGSELLSIHGQSTHFTLLKAHRAREILDEFGGKEIQIPLQEFGALFNKYREISKSIEELEQLHQTREREIDRLSTFLNEYDRIKPTSRESQILREKILSLENVDATRESLAGALEALTDGEVNISSQIALVKRGLESSASQSDASKSATALAREISILVNELASMLRKQEEELDVEPGALEKMHERRAALQNFIKRFGDVKLEDPEEAVINEATRGRTLLAQLSGGDQGLTELIQEKAKVGAQVCVASQKLSEIRRKIGANLAHAISKELTDLAMPSASIDVAVTQISEGIAVSTGDSSAVNKGVLICSPFGSDEVNFLLIPHAGASALPINKGASGGELSRIMLAIEVVLAGRSSIPTYIFDEVDVGVGGKAAVEVGRRLALLAQHAQVLVVTHLPQVAAWADTHFTIRKKSTETVTSSDLTLLEGDERAHELARMMAGREESELAREHARELLEFVALERASNKSFSGKRG</sequence>
<gene>
    <name evidence="10" type="primary">recN</name>
    <name evidence="10" type="ORF">EBT44_01225</name>
</gene>
<comment type="similarity">
    <text evidence="2">Belongs to the RecN family.</text>
</comment>
<evidence type="ECO:0000256" key="8">
    <source>
        <dbReference type="ARBA" id="ARBA00033408"/>
    </source>
</evidence>
<dbReference type="PIRSF" id="PIRSF003128">
    <property type="entry name" value="RecN"/>
    <property type="match status" value="1"/>
</dbReference>
<keyword evidence="6" id="KW-0067">ATP-binding</keyword>
<dbReference type="InterPro" id="IPR027417">
    <property type="entry name" value="P-loop_NTPase"/>
</dbReference>
<name>A0A965LKX3_9PROT</name>
<dbReference type="PANTHER" id="PTHR11059">
    <property type="entry name" value="DNA REPAIR PROTEIN RECN"/>
    <property type="match status" value="1"/>
</dbReference>
<evidence type="ECO:0000256" key="1">
    <source>
        <dbReference type="ARBA" id="ARBA00003618"/>
    </source>
</evidence>
<evidence type="ECO:0000256" key="3">
    <source>
        <dbReference type="ARBA" id="ARBA00021315"/>
    </source>
</evidence>
<comment type="function">
    <text evidence="1">May be involved in recombinational repair of damaged DNA.</text>
</comment>